<reference evidence="2" key="1">
    <citation type="submission" date="2020-09" db="EMBL/GenBank/DDBJ databases">
        <title>Leviviricetes taxonomy.</title>
        <authorList>
            <person name="Stockdale S.R."/>
            <person name="Callanan J."/>
            <person name="Adriaenssens E.M."/>
            <person name="Kuhn J.H."/>
            <person name="Rumnieks J."/>
            <person name="Shkoporov A."/>
            <person name="Draper L.A."/>
            <person name="Ross P."/>
            <person name="Hill C."/>
        </authorList>
    </citation>
    <scope>NUCLEOTIDE SEQUENCE</scope>
</reference>
<name>A0A8S5L0K0_9VIRU</name>
<keyword evidence="3" id="KW-1185">Reference proteome</keyword>
<dbReference type="EMBL" id="BK013589">
    <property type="protein sequence ID" value="DAD50658.1"/>
    <property type="molecule type" value="Genomic_RNA"/>
</dbReference>
<accession>A0A8S5L0K0</accession>
<dbReference type="Proteomes" id="UP000680103">
    <property type="component" value="Segment"/>
</dbReference>
<gene>
    <name evidence="2" type="primary">SRR6960799_35_1</name>
</gene>
<dbReference type="GeneID" id="80399708"/>
<evidence type="ECO:0000256" key="1">
    <source>
        <dbReference type="SAM" id="MobiDB-lite"/>
    </source>
</evidence>
<protein>
    <submittedName>
        <fullName evidence="2">Maturation protein</fullName>
    </submittedName>
</protein>
<dbReference type="RefSeq" id="YP_010770397.1">
    <property type="nucleotide sequence ID" value="NC_074256.1"/>
</dbReference>
<feature type="region of interest" description="Disordered" evidence="1">
    <location>
        <begin position="222"/>
        <end position="249"/>
    </location>
</feature>
<organism evidence="2 3">
    <name type="scientific">ssRNA phage SRR6960799_35</name>
    <dbReference type="NCBI Taxonomy" id="2786593"/>
    <lineage>
        <taxon>Viruses</taxon>
        <taxon>Riboviria</taxon>
        <taxon>Orthornavirae</taxon>
        <taxon>Lenarviricota</taxon>
        <taxon>Leviviricetes</taxon>
        <taxon>Timlovirales</taxon>
        <taxon>Steitzviridae</taxon>
        <taxon>Hodnevirus</taxon>
        <taxon>Hodnevirus limicola</taxon>
    </lineage>
</organism>
<proteinExistence type="predicted"/>
<evidence type="ECO:0000313" key="3">
    <source>
        <dbReference type="Proteomes" id="UP000680103"/>
    </source>
</evidence>
<evidence type="ECO:0000313" key="2">
    <source>
        <dbReference type="EMBL" id="DAD50658.1"/>
    </source>
</evidence>
<dbReference type="KEGG" id="vg:80399708"/>
<sequence length="429" mass="47149">MTEFRSFSTLAFRGHGNEIRNGFNTVLFGAAPANRDFSGFEEVTSNGHIWPPRKGDRNSGGAFSLRRIQQEVSPCFATGRAWVGVPGPNTQNYYFKGMLIPQAAVNGVYTGANLRASQSNSTMKGKGTQGWARFKPTASRGGLDQAIGEIHQVPSLFNIRRLKAAFEGALRRHGGRKYLSRVSGQEYLNYQFGWVPIISDLLDVVENAYNLEKRMRQLLKDNGKPVRRRGTISSDGGVTQATSSHNAGGASYPALASPLYDGGEDASRTVTTSLKYWFSAKFRYHIVDPRKYQDGYLLSLQVKPREAYQLQRILFGAEVTPETLYNITPWSWLIDWVVPVGDIINNAVNDSVDGLVADYSYVMCHNSTKTHDTVSGKLVNGPPYSCSSLLTSETKQRVAASPYGFGITLSSLSSKQLAILAALGFSKLS</sequence>
<feature type="compositionally biased region" description="Polar residues" evidence="1">
    <location>
        <begin position="231"/>
        <end position="246"/>
    </location>
</feature>